<organism evidence="4 5">
    <name type="scientific">Massilia antarctica</name>
    <dbReference type="NCBI Taxonomy" id="2765360"/>
    <lineage>
        <taxon>Bacteria</taxon>
        <taxon>Pseudomonadati</taxon>
        <taxon>Pseudomonadota</taxon>
        <taxon>Betaproteobacteria</taxon>
        <taxon>Burkholderiales</taxon>
        <taxon>Oxalobacteraceae</taxon>
        <taxon>Telluria group</taxon>
        <taxon>Massilia</taxon>
    </lineage>
</organism>
<evidence type="ECO:0000256" key="1">
    <source>
        <dbReference type="ARBA" id="ARBA00022737"/>
    </source>
</evidence>
<dbReference type="InterPro" id="IPR022385">
    <property type="entry name" value="Rhs_assc_core"/>
</dbReference>
<dbReference type="PANTHER" id="PTHR32305">
    <property type="match status" value="1"/>
</dbReference>
<gene>
    <name evidence="4" type="ORF">IV454_11335</name>
</gene>
<accession>A0AA49AAA7</accession>
<dbReference type="Gene3D" id="2.180.10.10">
    <property type="entry name" value="RHS repeat-associated core"/>
    <property type="match status" value="3"/>
</dbReference>
<dbReference type="InterPro" id="IPR031325">
    <property type="entry name" value="RHS_repeat"/>
</dbReference>
<keyword evidence="5" id="KW-1185">Reference proteome</keyword>
<dbReference type="RefSeq" id="WP_206091535.1">
    <property type="nucleotide sequence ID" value="NZ_CP065053.1"/>
</dbReference>
<dbReference type="InterPro" id="IPR006530">
    <property type="entry name" value="YD"/>
</dbReference>
<keyword evidence="1" id="KW-0677">Repeat</keyword>
<protein>
    <submittedName>
        <fullName evidence="4">RHS repeat protein</fullName>
    </submittedName>
</protein>
<feature type="domain" description="Teneurin-like YD-shell" evidence="3">
    <location>
        <begin position="665"/>
        <end position="812"/>
    </location>
</feature>
<proteinExistence type="predicted"/>
<dbReference type="Pfam" id="PF05593">
    <property type="entry name" value="RHS_repeat"/>
    <property type="match status" value="3"/>
</dbReference>
<reference evidence="4 5" key="1">
    <citation type="submission" date="2020-11" db="EMBL/GenBank/DDBJ databases">
        <authorList>
            <person name="Sun Q."/>
        </authorList>
    </citation>
    <scope>NUCLEOTIDE SEQUENCE [LARGE SCALE GENOMIC DNA]</scope>
    <source>
        <strain evidence="4 5">P8398</strain>
    </source>
</reference>
<sequence length="1421" mass="153109">MNFRVLRILPSLTHLLRVIFLFVALIHGNAHAENGLPEGTLGWTYYTGVVGPEAYAPDPLTACQKTAMKHMGRPLKAMRPHDGHRDWYACIYPHFLRAGGVEVYGGTLLMCTQGYKPYPQGVCLKEKPEIPVPLSCEGSAGNPVQFVSGAKVQHETDLVAGPGDALRIGRTYRSVRENGLGQSAGMGWSFSFERAFHAPRDFGTTIRRKVSGALSDGSYFQFSRQADGTYRSDYDRSMTLVAQENDAGWLLTTPDGTVERFTKIDDGFRLSSAYTRNGTVTHYAYDENKQLASMTDAGGRGVTIRWEGDTIASISGSTGSVRYEYEQAAVPGYGPIEGMGRLVGVHFLDRAGADMASRTYHYEDANQRFLLTGITDEHGKRFATYAYNIDAKAVLSEHAGGAQRYTFAYPNRNSRIVTDPLGSSRTVSIAYGTDGTGRITAQSQPAGAGCAAGASAKAYSVNGDVTSKTDFNGNKTCFISDPLRGTENARITGLATGAACPASARKNSTRWHPDWPLAVGLAGPARLETKVYNGQREASGKVVECAGGALLPNGKPIAVVCRATVQASTDGNGALGFAATGTGPVLEWRYTYNRSGQLLTSSGPADANGKAESASMIYYADTSASHHPGDLASVRNGIGEVTSYLEYSEDGLPTKIALPNGHIVESEYGLRQRLISSTIRAASGEAATTRYEYDLIGQLIRMVAPDGSALEYTYDDAHRLTGLRDRAGNRIDVTLDAMGNTLRQEVKDPNGKLVGQSARAFDALNRLQREQKSANDPGTRFEYDSVGNLTSSTDPLGHVSQGTYDTFNRLIQQALPAANATGKQATIDYAYTPQDQLASVVDPRHLQTRYVVNGLGQQTALISPDTGTTTTQFDAAGNALSRLDAGGRKTVYRYDAAGRVSAIGTSTFDYGAGGSPAAGRVTTMTDEAGNTTYAYDAMGRLLKKEQTSGAAARRFATAYTYGSTGGAVGHVTSMTYPSGNRIDITYDSNGKPSSLDLTRPNAARVTILSEMRYQPFGAARSWLWGNHSAGSPNKYERQFDLQNRLVSYPLGHLMAGGALRTLGYDAAGRIVASTHTGNAASGKLDQRYSYDGRDRLIGVTTATSAQGVEYDANGNRTKVILGANSYLSTIDPGSNRLAATSGPLPAKRNVFDATGNLISDGTIRYAYGNNGRLSSVTGVGGAGVQYLYNGLGQRTVKSNTAGFSTYFVYDESGRMIGEYDSAGTPIQETIYFENLPVAVITPRATGAGETAFYIYADHLGAPRVVTRPSDNKIMWRWDSANPFGEDPPDENPMRLGNFIYNLRFPGQYYDRETNLYYNYYRDYDPQTGRYIQSDPIGLKGGINTYTYVLANPLSYIDPTGLVTWTGTVLGGFVGASVLSAGLDIYTLTSECINGKRTVVKVISLYTSFSAQRHFSPGRRFP</sequence>
<dbReference type="NCBIfam" id="TIGR03696">
    <property type="entry name" value="Rhs_assc_core"/>
    <property type="match status" value="1"/>
</dbReference>
<feature type="domain" description="DUF6531" evidence="2">
    <location>
        <begin position="141"/>
        <end position="206"/>
    </location>
</feature>
<dbReference type="Proteomes" id="UP000662888">
    <property type="component" value="Chromosome"/>
</dbReference>
<dbReference type="PANTHER" id="PTHR32305:SF15">
    <property type="entry name" value="PROTEIN RHSA-RELATED"/>
    <property type="match status" value="1"/>
</dbReference>
<evidence type="ECO:0000259" key="2">
    <source>
        <dbReference type="Pfam" id="PF20148"/>
    </source>
</evidence>
<dbReference type="InterPro" id="IPR050708">
    <property type="entry name" value="T6SS_VgrG/RHS"/>
</dbReference>
<evidence type="ECO:0000313" key="4">
    <source>
        <dbReference type="EMBL" id="QPI52036.1"/>
    </source>
</evidence>
<evidence type="ECO:0000259" key="3">
    <source>
        <dbReference type="Pfam" id="PF25023"/>
    </source>
</evidence>
<dbReference type="Pfam" id="PF20148">
    <property type="entry name" value="DUF6531"/>
    <property type="match status" value="1"/>
</dbReference>
<evidence type="ECO:0000313" key="5">
    <source>
        <dbReference type="Proteomes" id="UP000662888"/>
    </source>
</evidence>
<dbReference type="EMBL" id="CP065053">
    <property type="protein sequence ID" value="QPI52036.1"/>
    <property type="molecule type" value="Genomic_DNA"/>
</dbReference>
<dbReference type="Pfam" id="PF25023">
    <property type="entry name" value="TEN_YD-shell"/>
    <property type="match status" value="2"/>
</dbReference>
<dbReference type="InterPro" id="IPR056823">
    <property type="entry name" value="TEN-like_YD-shell"/>
</dbReference>
<name>A0AA49AAA7_9BURK</name>
<dbReference type="NCBIfam" id="TIGR01643">
    <property type="entry name" value="YD_repeat_2x"/>
    <property type="match status" value="5"/>
</dbReference>
<feature type="domain" description="Teneurin-like YD-shell" evidence="3">
    <location>
        <begin position="1061"/>
        <end position="1334"/>
    </location>
</feature>
<dbReference type="InterPro" id="IPR045351">
    <property type="entry name" value="DUF6531"/>
</dbReference>